<name>A0A9J5WWR7_SOLCO</name>
<evidence type="ECO:0000313" key="2">
    <source>
        <dbReference type="Proteomes" id="UP000824120"/>
    </source>
</evidence>
<keyword evidence="2" id="KW-1185">Reference proteome</keyword>
<sequence>MEGSGQKLKRSKFISNKESLGMILSVPSEGISSIEGCKPASEFTERATMRGDIKRVGLPKKFLLREYQLMF</sequence>
<dbReference type="EMBL" id="JACXVP010000010">
    <property type="protein sequence ID" value="KAG5579390.1"/>
    <property type="molecule type" value="Genomic_DNA"/>
</dbReference>
<gene>
    <name evidence="1" type="ORF">H5410_050017</name>
</gene>
<reference evidence="1 2" key="1">
    <citation type="submission" date="2020-09" db="EMBL/GenBank/DDBJ databases">
        <title>De no assembly of potato wild relative species, Solanum commersonii.</title>
        <authorList>
            <person name="Cho K."/>
        </authorList>
    </citation>
    <scope>NUCLEOTIDE SEQUENCE [LARGE SCALE GENOMIC DNA]</scope>
    <source>
        <strain evidence="1">LZ3.2</strain>
        <tissue evidence="1">Leaf</tissue>
    </source>
</reference>
<comment type="caution">
    <text evidence="1">The sequence shown here is derived from an EMBL/GenBank/DDBJ whole genome shotgun (WGS) entry which is preliminary data.</text>
</comment>
<organism evidence="1 2">
    <name type="scientific">Solanum commersonii</name>
    <name type="common">Commerson's wild potato</name>
    <name type="synonym">Commerson's nightshade</name>
    <dbReference type="NCBI Taxonomy" id="4109"/>
    <lineage>
        <taxon>Eukaryota</taxon>
        <taxon>Viridiplantae</taxon>
        <taxon>Streptophyta</taxon>
        <taxon>Embryophyta</taxon>
        <taxon>Tracheophyta</taxon>
        <taxon>Spermatophyta</taxon>
        <taxon>Magnoliopsida</taxon>
        <taxon>eudicotyledons</taxon>
        <taxon>Gunneridae</taxon>
        <taxon>Pentapetalae</taxon>
        <taxon>asterids</taxon>
        <taxon>lamiids</taxon>
        <taxon>Solanales</taxon>
        <taxon>Solanaceae</taxon>
        <taxon>Solanoideae</taxon>
        <taxon>Solaneae</taxon>
        <taxon>Solanum</taxon>
    </lineage>
</organism>
<evidence type="ECO:0000313" key="1">
    <source>
        <dbReference type="EMBL" id="KAG5579390.1"/>
    </source>
</evidence>
<dbReference type="AlphaFoldDB" id="A0A9J5WWR7"/>
<protein>
    <submittedName>
        <fullName evidence="1">Uncharacterized protein</fullName>
    </submittedName>
</protein>
<proteinExistence type="predicted"/>
<dbReference type="Proteomes" id="UP000824120">
    <property type="component" value="Chromosome 10"/>
</dbReference>
<accession>A0A9J5WWR7</accession>